<dbReference type="Pfam" id="PF07282">
    <property type="entry name" value="Cas12f1-like_TNB"/>
    <property type="match status" value="1"/>
</dbReference>
<keyword evidence="2" id="KW-0815">Transposition</keyword>
<dbReference type="GO" id="GO:0003677">
    <property type="term" value="F:DNA binding"/>
    <property type="evidence" value="ECO:0007669"/>
    <property type="project" value="UniProtKB-KW"/>
</dbReference>
<evidence type="ECO:0000256" key="1">
    <source>
        <dbReference type="ARBA" id="ARBA00008761"/>
    </source>
</evidence>
<evidence type="ECO:0000259" key="7">
    <source>
        <dbReference type="Pfam" id="PF01385"/>
    </source>
</evidence>
<keyword evidence="5" id="KW-0238">DNA-binding</keyword>
<feature type="domain" description="Probable transposase IS891/IS1136/IS1341" evidence="7">
    <location>
        <begin position="167"/>
        <end position="300"/>
    </location>
</feature>
<feature type="domain" description="Transposase putative helix-turn-helix" evidence="9">
    <location>
        <begin position="1"/>
        <end position="46"/>
    </location>
</feature>
<dbReference type="RefSeq" id="WP_014466331.1">
    <property type="nucleotide sequence ID" value="NZ_FUQT01000003.1"/>
</dbReference>
<dbReference type="InterPro" id="IPR001959">
    <property type="entry name" value="Transposase"/>
</dbReference>
<dbReference type="InterPro" id="IPR021027">
    <property type="entry name" value="Transposase_put_HTH"/>
</dbReference>
<protein>
    <submittedName>
        <fullName evidence="10">Transposase</fullName>
    </submittedName>
</protein>
<accession>A0AAN6A851</accession>
<proteinExistence type="inferred from homology"/>
<evidence type="ECO:0000256" key="3">
    <source>
        <dbReference type="ARBA" id="ARBA00022723"/>
    </source>
</evidence>
<evidence type="ECO:0000259" key="8">
    <source>
        <dbReference type="Pfam" id="PF07282"/>
    </source>
</evidence>
<dbReference type="GO" id="GO:0032196">
    <property type="term" value="P:transposition"/>
    <property type="evidence" value="ECO:0007669"/>
    <property type="project" value="UniProtKB-KW"/>
</dbReference>
<evidence type="ECO:0000256" key="4">
    <source>
        <dbReference type="ARBA" id="ARBA00022833"/>
    </source>
</evidence>
<organism evidence="10 11">
    <name type="scientific">Clostridioides difficile</name>
    <name type="common">Peptoclostridium difficile</name>
    <dbReference type="NCBI Taxonomy" id="1496"/>
    <lineage>
        <taxon>Bacteria</taxon>
        <taxon>Bacillati</taxon>
        <taxon>Bacillota</taxon>
        <taxon>Clostridia</taxon>
        <taxon>Peptostreptococcales</taxon>
        <taxon>Peptostreptococcaceae</taxon>
        <taxon>Clostridioides</taxon>
    </lineage>
</organism>
<keyword evidence="6" id="KW-0233">DNA recombination</keyword>
<feature type="domain" description="Cas12f1-like TNB" evidence="8">
    <location>
        <begin position="312"/>
        <end position="378"/>
    </location>
</feature>
<evidence type="ECO:0000256" key="6">
    <source>
        <dbReference type="ARBA" id="ARBA00023172"/>
    </source>
</evidence>
<evidence type="ECO:0000256" key="5">
    <source>
        <dbReference type="ARBA" id="ARBA00023125"/>
    </source>
</evidence>
<keyword evidence="4" id="KW-0862">Zinc</keyword>
<evidence type="ECO:0000256" key="2">
    <source>
        <dbReference type="ARBA" id="ARBA00022578"/>
    </source>
</evidence>
<dbReference type="Pfam" id="PF12323">
    <property type="entry name" value="HTH_OrfB_IS605"/>
    <property type="match status" value="1"/>
</dbReference>
<dbReference type="NCBIfam" id="NF040570">
    <property type="entry name" value="guided_TnpB"/>
    <property type="match status" value="1"/>
</dbReference>
<evidence type="ECO:0000313" key="11">
    <source>
        <dbReference type="Proteomes" id="UP000878956"/>
    </source>
</evidence>
<reference evidence="10" key="1">
    <citation type="journal article" date="2018" name="Genome Biol.">
        <title>SKESA: strategic k-mer extension for scrupulous assemblies.</title>
        <authorList>
            <person name="Souvorov A."/>
            <person name="Agarwala R."/>
            <person name="Lipman D.J."/>
        </authorList>
    </citation>
    <scope>NUCLEOTIDE SEQUENCE</scope>
    <source>
        <strain evidence="10">HN1000</strain>
    </source>
</reference>
<dbReference type="InterPro" id="IPR010095">
    <property type="entry name" value="Cas12f1-like_TNB"/>
</dbReference>
<evidence type="ECO:0000259" key="9">
    <source>
        <dbReference type="Pfam" id="PF12323"/>
    </source>
</evidence>
<dbReference type="GO" id="GO:0006310">
    <property type="term" value="P:DNA recombination"/>
    <property type="evidence" value="ECO:0007669"/>
    <property type="project" value="UniProtKB-KW"/>
</dbReference>
<reference evidence="10" key="2">
    <citation type="submission" date="2021-06" db="EMBL/GenBank/DDBJ databases">
        <authorList>
            <consortium name="NCBI Pathogen Detection Project"/>
        </authorList>
    </citation>
    <scope>NUCLEOTIDE SEQUENCE</scope>
    <source>
        <strain evidence="10">HN1000</strain>
    </source>
</reference>
<name>A0AAN6A851_CLODI</name>
<dbReference type="Pfam" id="PF01385">
    <property type="entry name" value="OrfB_IS605"/>
    <property type="match status" value="1"/>
</dbReference>
<evidence type="ECO:0000313" key="10">
    <source>
        <dbReference type="EMBL" id="HBH1544531.1"/>
    </source>
</evidence>
<keyword evidence="3" id="KW-0479">Metal-binding</keyword>
<dbReference type="AlphaFoldDB" id="A0AAN6A851"/>
<dbReference type="EMBL" id="DAEPXK010000093">
    <property type="protein sequence ID" value="HBH1544531.1"/>
    <property type="molecule type" value="Genomic_DNA"/>
</dbReference>
<comment type="similarity">
    <text evidence="1">In the C-terminal section; belongs to the transposase 35 family.</text>
</comment>
<sequence>MKRAYKIEINPTTEQISKIHQTIGVSRFIYNFYIAHNKEIYEREGKFISGIDFSKWLNNEYIPNNQDMKWIKDVSSKATKQAIMNGDKAFKDFFKKTKGFPKFKKKKNQDVKAYFPKNNKTDWTLERHRVKIPTLGWVRLKEFGYIPTNSIVKSGTVSQKSNRYYVSILVEEDDIQVSKCTNEGIGIDLGIKDFAICSNGSKFKNINNTSTIKKVEKKLKREQRKLSRKYESLKVRNKNIKEGVATRQNIQKQITKVQKIHQRLTNIRTDYINKTVFQVIEQKPSYITIEDLNVTGMMKNKHLSKAISSQRFFEFRTKLTAKCKQNNIELRVVDRWYPSSKTCSQCGEIKKDLKLKDRVYKCECGLSIDRDLNASLNLKNAKKYKIA</sequence>
<dbReference type="NCBIfam" id="TIGR01766">
    <property type="entry name" value="IS200/IS605 family accessory protein TnpB-like domain"/>
    <property type="match status" value="1"/>
</dbReference>
<gene>
    <name evidence="10" type="ORF">KRM00_004084</name>
</gene>
<dbReference type="Proteomes" id="UP000878956">
    <property type="component" value="Unassembled WGS sequence"/>
</dbReference>
<dbReference type="GO" id="GO:0046872">
    <property type="term" value="F:metal ion binding"/>
    <property type="evidence" value="ECO:0007669"/>
    <property type="project" value="UniProtKB-KW"/>
</dbReference>
<comment type="caution">
    <text evidence="10">The sequence shown here is derived from an EMBL/GenBank/DDBJ whole genome shotgun (WGS) entry which is preliminary data.</text>
</comment>